<comment type="caution">
    <text evidence="3">The sequence shown here is derived from an EMBL/GenBank/DDBJ whole genome shotgun (WGS) entry which is preliminary data.</text>
</comment>
<name>A0A369WSV4_9GAMM</name>
<dbReference type="CDD" id="cd16841">
    <property type="entry name" value="RraA_family"/>
    <property type="match status" value="1"/>
</dbReference>
<dbReference type="Gene3D" id="3.50.30.40">
    <property type="entry name" value="Ribonuclease E inhibitor RraA/RraA-like"/>
    <property type="match status" value="1"/>
</dbReference>
<dbReference type="GO" id="GO:0047443">
    <property type="term" value="F:4-hydroxy-4-methyl-2-oxoglutarate aldolase activity"/>
    <property type="evidence" value="ECO:0007669"/>
    <property type="project" value="UniProtKB-EC"/>
</dbReference>
<dbReference type="OrthoDB" id="943692at2"/>
<dbReference type="SUPFAM" id="SSF89562">
    <property type="entry name" value="RraA-like"/>
    <property type="match status" value="1"/>
</dbReference>
<dbReference type="PANTHER" id="PTHR33254:SF29">
    <property type="entry name" value="REGULATOR OF RIBONUCLEASE ACTIVITY A"/>
    <property type="match status" value="1"/>
</dbReference>
<evidence type="ECO:0000313" key="3">
    <source>
        <dbReference type="EMBL" id="RDE24757.1"/>
    </source>
</evidence>
<reference evidence="3 4" key="1">
    <citation type="submission" date="2018-07" db="EMBL/GenBank/DDBJ databases">
        <title>Motiliproteus coralliicola sp. nov., a bacterium isolated from Coral.</title>
        <authorList>
            <person name="Wang G."/>
        </authorList>
    </citation>
    <scope>NUCLEOTIDE SEQUENCE [LARGE SCALE GENOMIC DNA]</scope>
    <source>
        <strain evidence="3 4">C34</strain>
    </source>
</reference>
<dbReference type="GO" id="GO:0008428">
    <property type="term" value="F:ribonuclease inhibitor activity"/>
    <property type="evidence" value="ECO:0007669"/>
    <property type="project" value="InterPro"/>
</dbReference>
<dbReference type="Proteomes" id="UP000253769">
    <property type="component" value="Unassembled WGS sequence"/>
</dbReference>
<dbReference type="NCBIfam" id="TIGR01935">
    <property type="entry name" value="NOT-MenG"/>
    <property type="match status" value="1"/>
</dbReference>
<gene>
    <name evidence="3" type="ORF">DV711_04005</name>
</gene>
<dbReference type="GO" id="GO:0046872">
    <property type="term" value="F:metal ion binding"/>
    <property type="evidence" value="ECO:0007669"/>
    <property type="project" value="UniProtKB-KW"/>
</dbReference>
<comment type="cofactor">
    <cofactor evidence="2">
        <name>a divalent metal cation</name>
        <dbReference type="ChEBI" id="CHEBI:60240"/>
    </cofactor>
</comment>
<protein>
    <recommendedName>
        <fullName evidence="2">4-hydroxy-4-methyl-2-oxoglutarate aldolase</fullName>
        <shortName evidence="2">HMG aldolase</shortName>
        <ecNumber evidence="2">4.1.1.112</ecNumber>
        <ecNumber evidence="2">4.1.3.17</ecNumber>
    </recommendedName>
    <alternativeName>
        <fullName evidence="2">Oxaloacetate decarboxylase</fullName>
    </alternativeName>
</protein>
<dbReference type="RefSeq" id="WP_114694347.1">
    <property type="nucleotide sequence ID" value="NZ_QQOH01000001.1"/>
</dbReference>
<dbReference type="GO" id="GO:0051252">
    <property type="term" value="P:regulation of RNA metabolic process"/>
    <property type="evidence" value="ECO:0007669"/>
    <property type="project" value="InterPro"/>
</dbReference>
<keyword evidence="1 2" id="KW-0479">Metal-binding</keyword>
<comment type="function">
    <text evidence="2">Catalyzes the aldol cleavage of 4-hydroxy-4-methyl-2-oxoglutarate (HMG) into 2 molecules of pyruvate. Also contains a secondary oxaloacetate (OAA) decarboxylase activity due to the common pyruvate enolate transition state formed following C-C bond cleavage in the retro-aldol and decarboxylation reactions.</text>
</comment>
<organism evidence="3 4">
    <name type="scientific">Motiliproteus coralliicola</name>
    <dbReference type="NCBI Taxonomy" id="2283196"/>
    <lineage>
        <taxon>Bacteria</taxon>
        <taxon>Pseudomonadati</taxon>
        <taxon>Pseudomonadota</taxon>
        <taxon>Gammaproteobacteria</taxon>
        <taxon>Oceanospirillales</taxon>
        <taxon>Oceanospirillaceae</taxon>
        <taxon>Motiliproteus</taxon>
    </lineage>
</organism>
<evidence type="ECO:0000313" key="4">
    <source>
        <dbReference type="Proteomes" id="UP000253769"/>
    </source>
</evidence>
<feature type="binding site" evidence="1">
    <location>
        <begin position="74"/>
        <end position="77"/>
    </location>
    <ligand>
        <name>substrate</name>
    </ligand>
</feature>
<dbReference type="EMBL" id="QQOH01000001">
    <property type="protein sequence ID" value="RDE24757.1"/>
    <property type="molecule type" value="Genomic_DNA"/>
</dbReference>
<feature type="binding site" evidence="1">
    <location>
        <position position="96"/>
    </location>
    <ligand>
        <name>substrate</name>
    </ligand>
</feature>
<dbReference type="InterPro" id="IPR010203">
    <property type="entry name" value="RraA"/>
</dbReference>
<comment type="subunit">
    <text evidence="2">Homotrimer.</text>
</comment>
<evidence type="ECO:0000256" key="2">
    <source>
        <dbReference type="RuleBase" id="RU004338"/>
    </source>
</evidence>
<dbReference type="EC" id="4.1.1.112" evidence="2"/>
<sequence>MDLLPDLCDQYPELVKVVEPMFGNFGGREVFGGEMVTIKAYEDNSLVREQVAQPGQGKVLVVDGGGSMRRAMLGDMLAEKAADNGWEGIVIYGCIRDVDAIGETDLGVAALGTHPMKTEKRGLGDLNVELCFGGVTFRPGEYLYADNNGVLVSAEPLEVKD</sequence>
<dbReference type="InterPro" id="IPR005493">
    <property type="entry name" value="RraA/RraA-like"/>
</dbReference>
<dbReference type="GO" id="GO:0008948">
    <property type="term" value="F:oxaloacetate decarboxylase activity"/>
    <property type="evidence" value="ECO:0007669"/>
    <property type="project" value="UniProtKB-EC"/>
</dbReference>
<dbReference type="Pfam" id="PF03737">
    <property type="entry name" value="RraA-like"/>
    <property type="match status" value="1"/>
</dbReference>
<keyword evidence="2" id="KW-0456">Lyase</keyword>
<dbReference type="PANTHER" id="PTHR33254">
    <property type="entry name" value="4-HYDROXY-4-METHYL-2-OXOGLUTARATE ALDOLASE 3-RELATED"/>
    <property type="match status" value="1"/>
</dbReference>
<comment type="similarity">
    <text evidence="2">Belongs to the class II aldolase/RraA-like family.</text>
</comment>
<keyword evidence="4" id="KW-1185">Reference proteome</keyword>
<dbReference type="InterPro" id="IPR036704">
    <property type="entry name" value="RraA/RraA-like_sf"/>
</dbReference>
<dbReference type="AlphaFoldDB" id="A0A369WSV4"/>
<dbReference type="NCBIfam" id="NF006875">
    <property type="entry name" value="PRK09372.1"/>
    <property type="match status" value="1"/>
</dbReference>
<dbReference type="NCBIfam" id="NF009134">
    <property type="entry name" value="PRK12487.1"/>
    <property type="match status" value="1"/>
</dbReference>
<accession>A0A369WSV4</accession>
<keyword evidence="1" id="KW-0460">Magnesium</keyword>
<comment type="cofactor">
    <cofactor evidence="1">
        <name>Mg(2+)</name>
        <dbReference type="ChEBI" id="CHEBI:18420"/>
    </cofactor>
</comment>
<comment type="catalytic activity">
    <reaction evidence="2">
        <text>4-hydroxy-4-methyl-2-oxoglutarate = 2 pyruvate</text>
        <dbReference type="Rhea" id="RHEA:22748"/>
        <dbReference type="ChEBI" id="CHEBI:15361"/>
        <dbReference type="ChEBI" id="CHEBI:58276"/>
        <dbReference type="EC" id="4.1.3.17"/>
    </reaction>
</comment>
<dbReference type="EC" id="4.1.3.17" evidence="2"/>
<proteinExistence type="inferred from homology"/>
<evidence type="ECO:0000256" key="1">
    <source>
        <dbReference type="PIRSR" id="PIRSR605493-1"/>
    </source>
</evidence>
<feature type="binding site" evidence="1">
    <location>
        <position position="97"/>
    </location>
    <ligand>
        <name>Mg(2+)</name>
        <dbReference type="ChEBI" id="CHEBI:18420"/>
    </ligand>
</feature>
<comment type="catalytic activity">
    <reaction evidence="2">
        <text>oxaloacetate + H(+) = pyruvate + CO2</text>
        <dbReference type="Rhea" id="RHEA:15641"/>
        <dbReference type="ChEBI" id="CHEBI:15361"/>
        <dbReference type="ChEBI" id="CHEBI:15378"/>
        <dbReference type="ChEBI" id="CHEBI:16452"/>
        <dbReference type="ChEBI" id="CHEBI:16526"/>
        <dbReference type="EC" id="4.1.1.112"/>
    </reaction>
</comment>